<evidence type="ECO:0000313" key="2">
    <source>
        <dbReference type="EMBL" id="KAF8759267.1"/>
    </source>
</evidence>
<dbReference type="Pfam" id="PF23622">
    <property type="entry name" value="LRR_At1g61320_AtMIF1"/>
    <property type="match status" value="1"/>
</dbReference>
<evidence type="ECO:0000259" key="1">
    <source>
        <dbReference type="Pfam" id="PF23622"/>
    </source>
</evidence>
<keyword evidence="3" id="KW-1185">Reference proteome</keyword>
<dbReference type="Proteomes" id="UP000636709">
    <property type="component" value="Unassembled WGS sequence"/>
</dbReference>
<accession>A0A835FHZ0</accession>
<dbReference type="InterPro" id="IPR044997">
    <property type="entry name" value="F-box_plant"/>
</dbReference>
<dbReference type="OrthoDB" id="665709at2759"/>
<feature type="domain" description="At1g61320/AtMIF1 LRR" evidence="1">
    <location>
        <begin position="19"/>
        <end position="273"/>
    </location>
</feature>
<reference evidence="2" key="1">
    <citation type="submission" date="2020-07" db="EMBL/GenBank/DDBJ databases">
        <title>Genome sequence and genetic diversity analysis of an under-domesticated orphan crop, white fonio (Digitaria exilis).</title>
        <authorList>
            <person name="Bennetzen J.L."/>
            <person name="Chen S."/>
            <person name="Ma X."/>
            <person name="Wang X."/>
            <person name="Yssel A.E.J."/>
            <person name="Chaluvadi S.R."/>
            <person name="Johnson M."/>
            <person name="Gangashetty P."/>
            <person name="Hamidou F."/>
            <person name="Sanogo M.D."/>
            <person name="Zwaenepoel A."/>
            <person name="Wallace J."/>
            <person name="Van De Peer Y."/>
            <person name="Van Deynze A."/>
        </authorList>
    </citation>
    <scope>NUCLEOTIDE SEQUENCE</scope>
    <source>
        <tissue evidence="2">Leaves</tissue>
    </source>
</reference>
<dbReference type="AlphaFoldDB" id="A0A835FHZ0"/>
<dbReference type="Gene3D" id="3.80.10.10">
    <property type="entry name" value="Ribonuclease Inhibitor"/>
    <property type="match status" value="1"/>
</dbReference>
<dbReference type="InterPro" id="IPR032675">
    <property type="entry name" value="LRR_dom_sf"/>
</dbReference>
<dbReference type="EMBL" id="JACEFO010000718">
    <property type="protein sequence ID" value="KAF8759267.1"/>
    <property type="molecule type" value="Genomic_DNA"/>
</dbReference>
<comment type="caution">
    <text evidence="2">The sequence shown here is derived from an EMBL/GenBank/DDBJ whole genome shotgun (WGS) entry which is preliminary data.</text>
</comment>
<organism evidence="2 3">
    <name type="scientific">Digitaria exilis</name>
    <dbReference type="NCBI Taxonomy" id="1010633"/>
    <lineage>
        <taxon>Eukaryota</taxon>
        <taxon>Viridiplantae</taxon>
        <taxon>Streptophyta</taxon>
        <taxon>Embryophyta</taxon>
        <taxon>Tracheophyta</taxon>
        <taxon>Spermatophyta</taxon>
        <taxon>Magnoliopsida</taxon>
        <taxon>Liliopsida</taxon>
        <taxon>Poales</taxon>
        <taxon>Poaceae</taxon>
        <taxon>PACMAD clade</taxon>
        <taxon>Panicoideae</taxon>
        <taxon>Panicodae</taxon>
        <taxon>Paniceae</taxon>
        <taxon>Anthephorinae</taxon>
        <taxon>Digitaria</taxon>
    </lineage>
</organism>
<proteinExistence type="predicted"/>
<gene>
    <name evidence="2" type="ORF">HU200_010303</name>
</gene>
<evidence type="ECO:0000313" key="3">
    <source>
        <dbReference type="Proteomes" id="UP000636709"/>
    </source>
</evidence>
<dbReference type="InterPro" id="IPR055357">
    <property type="entry name" value="LRR_At1g61320_AtMIF1"/>
</dbReference>
<sequence length="328" mass="37745">MFRRRLMSFLDACPVAFGWLTTLTLQNLCFAQADVARLLGSCTRMKELSLSHCSFGIAGCSSIVEIDVPQSWLEVLEIRFCCFRRVELIDAPKLRRFHCDTWYGNDPPVQFGHVPRLRNITLACNVHGSNKTFALSNFMSSAAAANLSTLDLDFRDGKIWIQPEEPIKLPFANLRDVYLYNIFDICHLNWTLFVLEAAPSLKNLYIMLSRHLCGRNRFSANPLVDNVEWRESDFEHHSLQLLEIVGFAEGYLLEEYIRVVMEHAVCLKRIRLLEQDLCSGCGFEPSRRLIYRSQHTDRWAYPSTESEKDETRSILLERSSSPVKIVIG</sequence>
<dbReference type="PANTHER" id="PTHR32153">
    <property type="entry name" value="OJ000223_09.16 PROTEIN"/>
    <property type="match status" value="1"/>
</dbReference>
<dbReference type="SUPFAM" id="SSF52047">
    <property type="entry name" value="RNI-like"/>
    <property type="match status" value="1"/>
</dbReference>
<name>A0A835FHZ0_9POAL</name>
<protein>
    <recommendedName>
        <fullName evidence="1">At1g61320/AtMIF1 LRR domain-containing protein</fullName>
    </recommendedName>
</protein>